<accession>A0A378I9Z0</accession>
<dbReference type="Proteomes" id="UP000255066">
    <property type="component" value="Unassembled WGS sequence"/>
</dbReference>
<name>A0A378I9Z0_9GAMM</name>
<dbReference type="EMBL" id="UGNW01000001">
    <property type="protein sequence ID" value="STX32037.1"/>
    <property type="molecule type" value="Genomic_DNA"/>
</dbReference>
<evidence type="ECO:0000313" key="1">
    <source>
        <dbReference type="EMBL" id="STX32037.1"/>
    </source>
</evidence>
<dbReference type="AlphaFoldDB" id="A0A378I9Z0"/>
<protein>
    <submittedName>
        <fullName evidence="1">Uncharacterized protein</fullName>
    </submittedName>
</protein>
<gene>
    <name evidence="1" type="ORF">NCTC12437_01815</name>
</gene>
<sequence length="47" mass="5082">MRVIDCKEQASIASTYGRCGETNSKPAVCRNQQFSSDPSTQTLAAET</sequence>
<evidence type="ECO:0000313" key="2">
    <source>
        <dbReference type="Proteomes" id="UP000255066"/>
    </source>
</evidence>
<reference evidence="1 2" key="1">
    <citation type="submission" date="2018-06" db="EMBL/GenBank/DDBJ databases">
        <authorList>
            <consortium name="Pathogen Informatics"/>
            <person name="Doyle S."/>
        </authorList>
    </citation>
    <scope>NUCLEOTIDE SEQUENCE [LARGE SCALE GENOMIC DNA]</scope>
    <source>
        <strain evidence="1 2">NCTC12437</strain>
    </source>
</reference>
<proteinExistence type="predicted"/>
<organism evidence="1 2">
    <name type="scientific">Legionella birminghamensis</name>
    <dbReference type="NCBI Taxonomy" id="28083"/>
    <lineage>
        <taxon>Bacteria</taxon>
        <taxon>Pseudomonadati</taxon>
        <taxon>Pseudomonadota</taxon>
        <taxon>Gammaproteobacteria</taxon>
        <taxon>Legionellales</taxon>
        <taxon>Legionellaceae</taxon>
        <taxon>Legionella</taxon>
    </lineage>
</organism>